<feature type="non-terminal residue" evidence="1">
    <location>
        <position position="58"/>
    </location>
</feature>
<reference evidence="1" key="1">
    <citation type="journal article" date="2014" name="Front. Microbiol.">
        <title>High frequency of phylogenetically diverse reductive dehalogenase-homologous genes in deep subseafloor sedimentary metagenomes.</title>
        <authorList>
            <person name="Kawai M."/>
            <person name="Futagami T."/>
            <person name="Toyoda A."/>
            <person name="Takaki Y."/>
            <person name="Nishi S."/>
            <person name="Hori S."/>
            <person name="Arai W."/>
            <person name="Tsubouchi T."/>
            <person name="Morono Y."/>
            <person name="Uchiyama I."/>
            <person name="Ito T."/>
            <person name="Fujiyama A."/>
            <person name="Inagaki F."/>
            <person name="Takami H."/>
        </authorList>
    </citation>
    <scope>NUCLEOTIDE SEQUENCE</scope>
    <source>
        <strain evidence="1">Expedition CK06-06</strain>
    </source>
</reference>
<evidence type="ECO:0000313" key="1">
    <source>
        <dbReference type="EMBL" id="GAI56728.1"/>
    </source>
</evidence>
<accession>X1PLJ5</accession>
<gene>
    <name evidence="1" type="ORF">S06H3_57000</name>
</gene>
<organism evidence="1">
    <name type="scientific">marine sediment metagenome</name>
    <dbReference type="NCBI Taxonomy" id="412755"/>
    <lineage>
        <taxon>unclassified sequences</taxon>
        <taxon>metagenomes</taxon>
        <taxon>ecological metagenomes</taxon>
    </lineage>
</organism>
<dbReference type="EMBL" id="BARV01036731">
    <property type="protein sequence ID" value="GAI56728.1"/>
    <property type="molecule type" value="Genomic_DNA"/>
</dbReference>
<comment type="caution">
    <text evidence="1">The sequence shown here is derived from an EMBL/GenBank/DDBJ whole genome shotgun (WGS) entry which is preliminary data.</text>
</comment>
<protein>
    <submittedName>
        <fullName evidence="1">Uncharacterized protein</fullName>
    </submittedName>
</protein>
<name>X1PLJ5_9ZZZZ</name>
<sequence length="58" mass="6856">MEKIDRLLDIINADYEERFAYANQLAAQFAQNRGLVQEVLDLWLDWWRDLLLAKIGCS</sequence>
<proteinExistence type="predicted"/>
<dbReference type="AlphaFoldDB" id="X1PLJ5"/>